<keyword evidence="3" id="KW-0436">Ligase</keyword>
<sequence>MLILTRDRAEVPDNGWGTHPTTRILVGNDFSEDVRDDRGWTGWWVQRLVWFARDGDVLVLPTAPQADFVAYVTGLTGTDPASLAFVAPPATPGTEGALTPERLADPKCAAAIADAVGDREVVHLSALWPDPAVARLARSLGVERAMPGHGFVAQAGGMLTNSKSMFRAVAGGVGAAVPPGQVCTGREVAEQAILDLLAGGEPVVVKHDFLSGGHGNEILAAGRPVRPIGARRVVTVHGRADVRGYLEDRWEWLTAQGRGRPVVERYVPDSSAFFAEYLVDDDGPRLAGTGELLSAPYAVGQVMPAPGLEPEVYAALIDGAERLARGLYAIGYRGVVCPDAIVTPEREVLFTEFNGRVTGSTHIYGVIGETVVGPGYGKDRIILERVWPEGWSTPSFATTLARLTEAGLAYTPQNRTGVVLTNAFDGTNGVMYCVVAEDLDRAWACDRALAPLFTAAG</sequence>
<dbReference type="RefSeq" id="WP_255922456.1">
    <property type="nucleotide sequence ID" value="NZ_JANFNG010000022.1"/>
</dbReference>
<gene>
    <name evidence="3" type="ORF">NGB36_23605</name>
</gene>
<dbReference type="GO" id="GO:0016874">
    <property type="term" value="F:ligase activity"/>
    <property type="evidence" value="ECO:0007669"/>
    <property type="project" value="UniProtKB-KW"/>
</dbReference>
<organism evidence="3 4">
    <name type="scientific">Streptomyces humicola</name>
    <dbReference type="NCBI Taxonomy" id="2953240"/>
    <lineage>
        <taxon>Bacteria</taxon>
        <taxon>Bacillati</taxon>
        <taxon>Actinomycetota</taxon>
        <taxon>Actinomycetes</taxon>
        <taxon>Kitasatosporales</taxon>
        <taxon>Streptomycetaceae</taxon>
        <taxon>Streptomyces</taxon>
    </lineage>
</organism>
<dbReference type="SUPFAM" id="SSF56059">
    <property type="entry name" value="Glutathione synthetase ATP-binding domain-like"/>
    <property type="match status" value="1"/>
</dbReference>
<keyword evidence="4" id="KW-1185">Reference proteome</keyword>
<dbReference type="InterPro" id="IPR041356">
    <property type="entry name" value="PGM1_C"/>
</dbReference>
<keyword evidence="1" id="KW-0067">ATP-binding</keyword>
<evidence type="ECO:0000256" key="1">
    <source>
        <dbReference type="PROSITE-ProRule" id="PRU00409"/>
    </source>
</evidence>
<feature type="domain" description="ATP-grasp" evidence="2">
    <location>
        <begin position="167"/>
        <end position="387"/>
    </location>
</feature>
<evidence type="ECO:0000313" key="3">
    <source>
        <dbReference type="EMBL" id="MCQ4083498.1"/>
    </source>
</evidence>
<dbReference type="Pfam" id="PF18604">
    <property type="entry name" value="PreAtp-grasp"/>
    <property type="match status" value="1"/>
</dbReference>
<dbReference type="EMBL" id="JANFNG010000022">
    <property type="protein sequence ID" value="MCQ4083498.1"/>
    <property type="molecule type" value="Genomic_DNA"/>
</dbReference>
<reference evidence="3" key="1">
    <citation type="submission" date="2022-06" db="EMBL/GenBank/DDBJ databases">
        <title>Draft genome sequence of Streptomyces sp. RB6PN25 isolated from peat swamp forest in Thailand.</title>
        <authorList>
            <person name="Duangmal K."/>
            <person name="Klaysubun C."/>
        </authorList>
    </citation>
    <scope>NUCLEOTIDE SEQUENCE</scope>
    <source>
        <strain evidence="3">RB6PN25</strain>
    </source>
</reference>
<dbReference type="Pfam" id="PF18105">
    <property type="entry name" value="PGM1_C"/>
    <property type="match status" value="1"/>
</dbReference>
<dbReference type="PROSITE" id="PS50975">
    <property type="entry name" value="ATP_GRASP"/>
    <property type="match status" value="1"/>
</dbReference>
<comment type="caution">
    <text evidence="3">The sequence shown here is derived from an EMBL/GenBank/DDBJ whole genome shotgun (WGS) entry which is preliminary data.</text>
</comment>
<protein>
    <submittedName>
        <fullName evidence="3">Peptide ligase PGM1-related protein</fullName>
    </submittedName>
</protein>
<evidence type="ECO:0000313" key="4">
    <source>
        <dbReference type="Proteomes" id="UP001057702"/>
    </source>
</evidence>
<keyword evidence="1" id="KW-0547">Nucleotide-binding</keyword>
<accession>A0ABT1Q2A5</accession>
<evidence type="ECO:0000259" key="2">
    <source>
        <dbReference type="PROSITE" id="PS50975"/>
    </source>
</evidence>
<dbReference type="InterPro" id="IPR040754">
    <property type="entry name" value="PreAtp-grasp"/>
</dbReference>
<name>A0ABT1Q2A5_9ACTN</name>
<dbReference type="Proteomes" id="UP001057702">
    <property type="component" value="Unassembled WGS sequence"/>
</dbReference>
<proteinExistence type="predicted"/>
<dbReference type="InterPro" id="IPR011761">
    <property type="entry name" value="ATP-grasp"/>
</dbReference>